<dbReference type="GO" id="GO:0044205">
    <property type="term" value="P:'de novo' UMP biosynthetic process"/>
    <property type="evidence" value="ECO:0007669"/>
    <property type="project" value="UniProtKB-UniPathway"/>
</dbReference>
<dbReference type="Gene3D" id="3.20.20.70">
    <property type="entry name" value="Aldolase class I"/>
    <property type="match status" value="1"/>
</dbReference>
<dbReference type="PANTHER" id="PTHR48109">
    <property type="entry name" value="DIHYDROOROTATE DEHYDROGENASE (QUINONE), MITOCHONDRIAL-RELATED"/>
    <property type="match status" value="1"/>
</dbReference>
<dbReference type="InterPro" id="IPR005720">
    <property type="entry name" value="Dihydroorotate_DH_cat"/>
</dbReference>
<evidence type="ECO:0000256" key="3">
    <source>
        <dbReference type="ARBA" id="ARBA00022630"/>
    </source>
</evidence>
<evidence type="ECO:0000256" key="4">
    <source>
        <dbReference type="ARBA" id="ARBA00022643"/>
    </source>
</evidence>
<keyword evidence="3" id="KW-0285">Flavoprotein</keyword>
<evidence type="ECO:0000256" key="5">
    <source>
        <dbReference type="ARBA" id="ARBA00022975"/>
    </source>
</evidence>
<gene>
    <name evidence="8" type="ORF">SPIROBIBN47_290163</name>
</gene>
<reference evidence="8" key="1">
    <citation type="submission" date="2017-02" db="EMBL/GenBank/DDBJ databases">
        <authorList>
            <person name="Regsiter A."/>
            <person name="William W."/>
        </authorList>
    </citation>
    <scope>NUCLEOTIDE SEQUENCE</scope>
    <source>
        <strain evidence="8">Bib</strain>
    </source>
</reference>
<keyword evidence="6 8" id="KW-0560">Oxidoreductase</keyword>
<dbReference type="PIRSF" id="PIRSF000164">
    <property type="entry name" value="DHO_oxidase"/>
    <property type="match status" value="1"/>
</dbReference>
<comment type="cofactor">
    <cofactor evidence="1">
        <name>FMN</name>
        <dbReference type="ChEBI" id="CHEBI:58210"/>
    </cofactor>
</comment>
<dbReference type="Pfam" id="PF01180">
    <property type="entry name" value="DHO_dh"/>
    <property type="match status" value="1"/>
</dbReference>
<dbReference type="NCBIfam" id="NF005741">
    <property type="entry name" value="PRK07565.1"/>
    <property type="match status" value="1"/>
</dbReference>
<dbReference type="PANTHER" id="PTHR48109:SF3">
    <property type="entry name" value="SLL0744 PROTEIN"/>
    <property type="match status" value="1"/>
</dbReference>
<feature type="domain" description="Dihydroorotate dehydrogenase catalytic" evidence="7">
    <location>
        <begin position="4"/>
        <end position="279"/>
    </location>
</feature>
<dbReference type="GO" id="GO:1990663">
    <property type="term" value="F:dihydroorotate dehydrogenase (fumarate) activity"/>
    <property type="evidence" value="ECO:0007669"/>
    <property type="project" value="UniProtKB-EC"/>
</dbReference>
<evidence type="ECO:0000313" key="8">
    <source>
        <dbReference type="EMBL" id="SLM13679.1"/>
    </source>
</evidence>
<dbReference type="AlphaFoldDB" id="A0A3P3XJG9"/>
<dbReference type="InterPro" id="IPR013785">
    <property type="entry name" value="Aldolase_TIM"/>
</dbReference>
<dbReference type="GO" id="GO:0006207">
    <property type="term" value="P:'de novo' pyrimidine nucleobase biosynthetic process"/>
    <property type="evidence" value="ECO:0007669"/>
    <property type="project" value="TreeGrafter"/>
</dbReference>
<dbReference type="InterPro" id="IPR050074">
    <property type="entry name" value="DHO_dehydrogenase"/>
</dbReference>
<protein>
    <submittedName>
        <fullName evidence="8">Dihydroorotate dehydrogenase</fullName>
        <ecNumber evidence="8">1.3.98.1</ecNumber>
    </submittedName>
</protein>
<keyword evidence="4" id="KW-0288">FMN</keyword>
<dbReference type="SUPFAM" id="SSF51395">
    <property type="entry name" value="FMN-linked oxidoreductases"/>
    <property type="match status" value="1"/>
</dbReference>
<comment type="pathway">
    <text evidence="2">Pyrimidine metabolism; UMP biosynthesis via de novo pathway.</text>
</comment>
<dbReference type="EMBL" id="FWDM01000022">
    <property type="protein sequence ID" value="SLM13679.1"/>
    <property type="molecule type" value="Genomic_DNA"/>
</dbReference>
<keyword evidence="5" id="KW-0665">Pyrimidine biosynthesis</keyword>
<accession>A0A3P3XJG9</accession>
<dbReference type="GO" id="GO:0005737">
    <property type="term" value="C:cytoplasm"/>
    <property type="evidence" value="ECO:0007669"/>
    <property type="project" value="InterPro"/>
</dbReference>
<evidence type="ECO:0000259" key="7">
    <source>
        <dbReference type="Pfam" id="PF01180"/>
    </source>
</evidence>
<organism evidence="8">
    <name type="scientific">uncultured spirochete</name>
    <dbReference type="NCBI Taxonomy" id="156406"/>
    <lineage>
        <taxon>Bacteria</taxon>
        <taxon>Pseudomonadati</taxon>
        <taxon>Spirochaetota</taxon>
        <taxon>Spirochaetia</taxon>
        <taxon>Spirochaetales</taxon>
        <taxon>environmental samples</taxon>
    </lineage>
</organism>
<name>A0A3P3XJG9_9SPIR</name>
<evidence type="ECO:0000256" key="6">
    <source>
        <dbReference type="ARBA" id="ARBA00023002"/>
    </source>
</evidence>
<proteinExistence type="predicted"/>
<sequence>MVSLQVSRFGLVFPNPVIAGSSGLTGNIKSIKELARNGIGGIVLKSLFEEQILMEARREASKGGVIYGQEEIDDYIGYYEKKHSLSEYLALIRDAKHEVSVPVIASINCVSGGEWTEFASEIRSAGADALQLNIFGFRNSDPGSIVRAVKDKINIPLIAKIGYYFSDVSAVVSEIERAGADALVLFNRPYSIDFDIEKLSLKQGAYFSSREEMSVPLRWISMLFGKVHAPIFASTGIHNGDDVVKMLLAGAAGTEVVSSLYRNSPEVIAQMKARLESWMDAHGFETIEAFRGLLSQELSSAPETYERVQYMKYYGELQERRDGAGN</sequence>
<evidence type="ECO:0000256" key="1">
    <source>
        <dbReference type="ARBA" id="ARBA00001917"/>
    </source>
</evidence>
<dbReference type="EC" id="1.3.98.1" evidence="8"/>
<dbReference type="UniPathway" id="UPA00070"/>
<dbReference type="InterPro" id="IPR012135">
    <property type="entry name" value="Dihydroorotate_DH_1_2"/>
</dbReference>
<evidence type="ECO:0000256" key="2">
    <source>
        <dbReference type="ARBA" id="ARBA00004725"/>
    </source>
</evidence>